<comment type="subcellular location">
    <subcellularLocation>
        <location evidence="1">Cell membrane</location>
        <topology evidence="1">Multi-pass membrane protein</topology>
    </subcellularLocation>
</comment>
<evidence type="ECO:0000256" key="4">
    <source>
        <dbReference type="ARBA" id="ARBA00022692"/>
    </source>
</evidence>
<evidence type="ECO:0000256" key="6">
    <source>
        <dbReference type="ARBA" id="ARBA00023136"/>
    </source>
</evidence>
<feature type="transmembrane region" description="Helical" evidence="7">
    <location>
        <begin position="427"/>
        <end position="447"/>
    </location>
</feature>
<feature type="transmembrane region" description="Helical" evidence="7">
    <location>
        <begin position="105"/>
        <end position="123"/>
    </location>
</feature>
<comment type="caution">
    <text evidence="8">The sequence shown here is derived from an EMBL/GenBank/DDBJ whole genome shotgun (WGS) entry which is preliminary data.</text>
</comment>
<keyword evidence="9" id="KW-1185">Reference proteome</keyword>
<dbReference type="PANTHER" id="PTHR43549">
    <property type="entry name" value="MULTIDRUG RESISTANCE PROTEIN YPNP-RELATED"/>
    <property type="match status" value="1"/>
</dbReference>
<dbReference type="PANTHER" id="PTHR43549:SF2">
    <property type="entry name" value="MULTIDRUG RESISTANCE PROTEIN NORM-RELATED"/>
    <property type="match status" value="1"/>
</dbReference>
<dbReference type="InterPro" id="IPR052031">
    <property type="entry name" value="Membrane_Transporter-Flippase"/>
</dbReference>
<keyword evidence="3" id="KW-1003">Cell membrane</keyword>
<dbReference type="RefSeq" id="WP_140781139.1">
    <property type="nucleotide sequence ID" value="NZ_VFSS01000002.1"/>
</dbReference>
<evidence type="ECO:0000256" key="3">
    <source>
        <dbReference type="ARBA" id="ARBA00022475"/>
    </source>
</evidence>
<evidence type="ECO:0000256" key="7">
    <source>
        <dbReference type="SAM" id="Phobius"/>
    </source>
</evidence>
<gene>
    <name evidence="8" type="ORF">FJO69_00965</name>
</gene>
<accession>A0A501XBT3</accession>
<feature type="transmembrane region" description="Helical" evidence="7">
    <location>
        <begin position="175"/>
        <end position="198"/>
    </location>
</feature>
<dbReference type="GO" id="GO:0042910">
    <property type="term" value="F:xenobiotic transmembrane transporter activity"/>
    <property type="evidence" value="ECO:0007669"/>
    <property type="project" value="InterPro"/>
</dbReference>
<feature type="transmembrane region" description="Helical" evidence="7">
    <location>
        <begin position="467"/>
        <end position="487"/>
    </location>
</feature>
<dbReference type="GO" id="GO:0015297">
    <property type="term" value="F:antiporter activity"/>
    <property type="evidence" value="ECO:0007669"/>
    <property type="project" value="InterPro"/>
</dbReference>
<sequence length="559" mass="62126">MKSGVKKTHYFKRLLPKTKADWKLYFIKTLPIIIGEILFCLNGFLDNFMVSQSAGGIDALTYANTYTGIMYTIFFAIQGIAAMFVGQYYGRKDYDKVNQIMNIRIWMYMIIVMFFAIPAWTVGPQMINLVATSGIEDSTRIEASKYLTLIAISWAITSFNFNTNMQLNETGHSNLAMVSATATVVVNGVINAICLYVFKMPPHAAAFGSIIGALVCLTSDQILTYWKDRPIYIDLFRIYYIKKPIAKQILKRLPAMGITILGMITIPLRMMIWTRAYPGAAEGSGIGQPWMDINGVTVLGLVESLSSIASAVTSVCSSNVSYFVATRLGENRFEEAEQHAYSLRGFHALAGAMMSVIMIGVVFGIAYSGSTTKGLEDGVENKINELIKNNSSEISSIKNYLGLSSNADNKELIAAARLAASNEFRRVFLLCCGTFILFNPVWCWFYTSAALPRAGGRNNIASVTMLSVQWLSFIWLIIIVFGIVRPLKAQDTFIPLELAYFLFYSIDLIRWGIFEIVAWKTNWLKNVTVKVDGEIDGELPAVAAANNCSIHTNNEQAIN</sequence>
<proteinExistence type="predicted"/>
<evidence type="ECO:0000256" key="5">
    <source>
        <dbReference type="ARBA" id="ARBA00022989"/>
    </source>
</evidence>
<evidence type="ECO:0000256" key="2">
    <source>
        <dbReference type="ARBA" id="ARBA00022448"/>
    </source>
</evidence>
<keyword evidence="4 7" id="KW-0812">Transmembrane</keyword>
<keyword evidence="5 7" id="KW-1133">Transmembrane helix</keyword>
<dbReference type="EMBL" id="VFSS01000002">
    <property type="protein sequence ID" value="TPE57754.1"/>
    <property type="molecule type" value="Genomic_DNA"/>
</dbReference>
<evidence type="ECO:0000256" key="1">
    <source>
        <dbReference type="ARBA" id="ARBA00004651"/>
    </source>
</evidence>
<protein>
    <submittedName>
        <fullName evidence="8">MATE family efflux transporter</fullName>
    </submittedName>
</protein>
<feature type="transmembrane region" description="Helical" evidence="7">
    <location>
        <begin position="253"/>
        <end position="272"/>
    </location>
</feature>
<feature type="transmembrane region" description="Helical" evidence="7">
    <location>
        <begin position="204"/>
        <end position="226"/>
    </location>
</feature>
<evidence type="ECO:0000313" key="8">
    <source>
        <dbReference type="EMBL" id="TPE57754.1"/>
    </source>
</evidence>
<feature type="transmembrane region" description="Helical" evidence="7">
    <location>
        <begin position="65"/>
        <end position="85"/>
    </location>
</feature>
<dbReference type="GO" id="GO:0005886">
    <property type="term" value="C:plasma membrane"/>
    <property type="evidence" value="ECO:0007669"/>
    <property type="project" value="UniProtKB-SubCell"/>
</dbReference>
<keyword evidence="2" id="KW-0813">Transport</keyword>
<dbReference type="Proteomes" id="UP000319776">
    <property type="component" value="Unassembled WGS sequence"/>
</dbReference>
<organism evidence="8 9">
    <name type="scientific">[Mycoplasma] falconis</name>
    <dbReference type="NCBI Taxonomy" id="92403"/>
    <lineage>
        <taxon>Bacteria</taxon>
        <taxon>Bacillati</taxon>
        <taxon>Mycoplasmatota</taxon>
        <taxon>Mycoplasmoidales</taxon>
        <taxon>Metamycoplasmataceae</taxon>
        <taxon>Metamycoplasma</taxon>
    </lineage>
</organism>
<feature type="transmembrane region" description="Helical" evidence="7">
    <location>
        <begin position="499"/>
        <end position="519"/>
    </location>
</feature>
<dbReference type="AlphaFoldDB" id="A0A501XBT3"/>
<dbReference type="InterPro" id="IPR002528">
    <property type="entry name" value="MATE_fam"/>
</dbReference>
<reference evidence="8 9" key="1">
    <citation type="submission" date="2019-06" db="EMBL/GenBank/DDBJ databases">
        <title>Mycoplasma falconis type strain whole genome sequence.</title>
        <authorList>
            <person name="Spergser J."/>
        </authorList>
    </citation>
    <scope>NUCLEOTIDE SEQUENCE [LARGE SCALE GENOMIC DNA]</scope>
    <source>
        <strain evidence="8 9">ATCC 51372</strain>
    </source>
</reference>
<feature type="transmembrane region" description="Helical" evidence="7">
    <location>
        <begin position="346"/>
        <end position="367"/>
    </location>
</feature>
<evidence type="ECO:0000313" key="9">
    <source>
        <dbReference type="Proteomes" id="UP000319776"/>
    </source>
</evidence>
<name>A0A501XBT3_9BACT</name>
<keyword evidence="6 7" id="KW-0472">Membrane</keyword>
<dbReference type="Pfam" id="PF01554">
    <property type="entry name" value="MatE"/>
    <property type="match status" value="1"/>
</dbReference>
<dbReference type="OrthoDB" id="393879at2"/>
<feature type="transmembrane region" description="Helical" evidence="7">
    <location>
        <begin position="22"/>
        <end position="45"/>
    </location>
</feature>